<evidence type="ECO:0000256" key="2">
    <source>
        <dbReference type="ARBA" id="ARBA00022833"/>
    </source>
</evidence>
<dbReference type="EMBL" id="JAWCUI010000017">
    <property type="protein sequence ID" value="KAL1897856.1"/>
    <property type="molecule type" value="Genomic_DNA"/>
</dbReference>
<evidence type="ECO:0000256" key="3">
    <source>
        <dbReference type="ARBA" id="ARBA00023015"/>
    </source>
</evidence>
<keyword evidence="5" id="KW-0539">Nucleus</keyword>
<dbReference type="PANTHER" id="PTHR47660:SF7">
    <property type="entry name" value="TRANSCRIPTION FACTOR WITH C2H2 AND ZN(2)-CYS(6) DNA BINDING DOMAIN (EUROFUNG)"/>
    <property type="match status" value="1"/>
</dbReference>
<dbReference type="Pfam" id="PF04082">
    <property type="entry name" value="Fungal_trans"/>
    <property type="match status" value="1"/>
</dbReference>
<evidence type="ECO:0000256" key="4">
    <source>
        <dbReference type="ARBA" id="ARBA00023163"/>
    </source>
</evidence>
<organism evidence="7 8">
    <name type="scientific">Sporothrix stenoceras</name>
    <dbReference type="NCBI Taxonomy" id="5173"/>
    <lineage>
        <taxon>Eukaryota</taxon>
        <taxon>Fungi</taxon>
        <taxon>Dikarya</taxon>
        <taxon>Ascomycota</taxon>
        <taxon>Pezizomycotina</taxon>
        <taxon>Sordariomycetes</taxon>
        <taxon>Sordariomycetidae</taxon>
        <taxon>Ophiostomatales</taxon>
        <taxon>Ophiostomataceae</taxon>
        <taxon>Sporothrix</taxon>
    </lineage>
</organism>
<keyword evidence="2" id="KW-0862">Zinc</keyword>
<comment type="caution">
    <text evidence="7">The sequence shown here is derived from an EMBL/GenBank/DDBJ whole genome shotgun (WGS) entry which is preliminary data.</text>
</comment>
<dbReference type="CDD" id="cd12148">
    <property type="entry name" value="fungal_TF_MHR"/>
    <property type="match status" value="1"/>
</dbReference>
<keyword evidence="1" id="KW-0479">Metal-binding</keyword>
<evidence type="ECO:0000256" key="1">
    <source>
        <dbReference type="ARBA" id="ARBA00022723"/>
    </source>
</evidence>
<keyword evidence="4" id="KW-0804">Transcription</keyword>
<proteinExistence type="predicted"/>
<evidence type="ECO:0000313" key="7">
    <source>
        <dbReference type="EMBL" id="KAL1897856.1"/>
    </source>
</evidence>
<dbReference type="Proteomes" id="UP001583186">
    <property type="component" value="Unassembled WGS sequence"/>
</dbReference>
<dbReference type="InterPro" id="IPR007219">
    <property type="entry name" value="XnlR_reg_dom"/>
</dbReference>
<keyword evidence="8" id="KW-1185">Reference proteome</keyword>
<evidence type="ECO:0000256" key="5">
    <source>
        <dbReference type="ARBA" id="ARBA00023242"/>
    </source>
</evidence>
<name>A0ABR3ZB06_9PEZI</name>
<accession>A0ABR3ZB06</accession>
<keyword evidence="3" id="KW-0805">Transcription regulation</keyword>
<evidence type="ECO:0000313" key="8">
    <source>
        <dbReference type="Proteomes" id="UP001583186"/>
    </source>
</evidence>
<dbReference type="PANTHER" id="PTHR47660">
    <property type="entry name" value="TRANSCRIPTION FACTOR WITH C2H2 AND ZN(2)-CYS(6) DNA BINDING DOMAIN (EUROFUNG)-RELATED-RELATED"/>
    <property type="match status" value="1"/>
</dbReference>
<protein>
    <recommendedName>
        <fullName evidence="6">Xylanolytic transcriptional activator regulatory domain-containing protein</fullName>
    </recommendedName>
</protein>
<gene>
    <name evidence="7" type="ORF">Sste5346_003708</name>
</gene>
<feature type="domain" description="Xylanolytic transcriptional activator regulatory" evidence="6">
    <location>
        <begin position="92"/>
        <end position="290"/>
    </location>
</feature>
<evidence type="ECO:0000259" key="6">
    <source>
        <dbReference type="Pfam" id="PF04082"/>
    </source>
</evidence>
<sequence>MASPPNVPSNEDDWAFAWNPSSATVRQSQPIHVCDDDPLFLNHSSRHDMSAATWDGVRTTVCGEQPGEHPGEHGTAPGVILPSLKIANAFVGLFFKHFFCQAPVLHEPTMSIDALPPPLIAIMVVIGAKYSHLRHTRRFSILLLDKARRSLQTAIENDTRLVRSTHTIYAYALICYTGLWCGNKRAFEIAESLRGTLVTYVRRLPHEEMQAQTNQIATQGQISLETQWQQWAAAEMRRKLKWFVFTLDSQFPVLLNIRGMFSLAEISDWELPCDEEFWAASTARSWKRLLGMAPIPPAPQFTTALLPFLPALVHGTGTDSSNSLRCGPVPLSMRLNQWSAFLLLTVVSNQAFELSQEWTLAEAFRRETAQDSGGDTSNETTVGDESISVKFNNLLDRKAKISGK</sequence>
<reference evidence="7 8" key="1">
    <citation type="journal article" date="2024" name="IMA Fungus">
        <title>IMA Genome - F19 : A genome assembly and annotation guide to empower mycologists, including annotated draft genome sequences of Ceratocystis pirilliformis, Diaporthe australafricana, Fusarium ophioides, Paecilomyces lecythidis, and Sporothrix stenoceras.</title>
        <authorList>
            <person name="Aylward J."/>
            <person name="Wilson A.M."/>
            <person name="Visagie C.M."/>
            <person name="Spraker J."/>
            <person name="Barnes I."/>
            <person name="Buitendag C."/>
            <person name="Ceriani C."/>
            <person name="Del Mar Angel L."/>
            <person name="du Plessis D."/>
            <person name="Fuchs T."/>
            <person name="Gasser K."/>
            <person name="Kramer D."/>
            <person name="Li W."/>
            <person name="Munsamy K."/>
            <person name="Piso A."/>
            <person name="Price J.L."/>
            <person name="Sonnekus B."/>
            <person name="Thomas C."/>
            <person name="van der Nest A."/>
            <person name="van Dijk A."/>
            <person name="van Heerden A."/>
            <person name="van Vuuren N."/>
            <person name="Yilmaz N."/>
            <person name="Duong T.A."/>
            <person name="van der Merwe N.A."/>
            <person name="Wingfield M.J."/>
            <person name="Wingfield B.D."/>
        </authorList>
    </citation>
    <scope>NUCLEOTIDE SEQUENCE [LARGE SCALE GENOMIC DNA]</scope>
    <source>
        <strain evidence="7 8">CMW 5346</strain>
    </source>
</reference>